<keyword evidence="2" id="KW-1185">Reference proteome</keyword>
<comment type="caution">
    <text evidence="1">The sequence shown here is derived from an EMBL/GenBank/DDBJ whole genome shotgun (WGS) entry which is preliminary data.</text>
</comment>
<sequence>MPTMERIRLEDGVIVHGCLIFQGQDGSWWATRNRSILCSGDRDRLLLQVAAATGRPPDLDDLRGRLERSLESARRMRAEDEVLNARREMMAP</sequence>
<evidence type="ECO:0000313" key="1">
    <source>
        <dbReference type="EMBL" id="GAA4628875.1"/>
    </source>
</evidence>
<gene>
    <name evidence="1" type="ORF">GCM10023196_047060</name>
</gene>
<dbReference type="Proteomes" id="UP001501442">
    <property type="component" value="Unassembled WGS sequence"/>
</dbReference>
<accession>A0ABP8UFS7</accession>
<dbReference type="EMBL" id="BAABHK010000006">
    <property type="protein sequence ID" value="GAA4628875.1"/>
    <property type="molecule type" value="Genomic_DNA"/>
</dbReference>
<evidence type="ECO:0000313" key="2">
    <source>
        <dbReference type="Proteomes" id="UP001501442"/>
    </source>
</evidence>
<name>A0ABP8UFS7_9ACTN</name>
<protein>
    <submittedName>
        <fullName evidence="1">Uncharacterized protein</fullName>
    </submittedName>
</protein>
<organism evidence="1 2">
    <name type="scientific">Actinoallomurus vinaceus</name>
    <dbReference type="NCBI Taxonomy" id="1080074"/>
    <lineage>
        <taxon>Bacteria</taxon>
        <taxon>Bacillati</taxon>
        <taxon>Actinomycetota</taxon>
        <taxon>Actinomycetes</taxon>
        <taxon>Streptosporangiales</taxon>
        <taxon>Thermomonosporaceae</taxon>
        <taxon>Actinoallomurus</taxon>
    </lineage>
</organism>
<reference evidence="2" key="1">
    <citation type="journal article" date="2019" name="Int. J. Syst. Evol. Microbiol.">
        <title>The Global Catalogue of Microorganisms (GCM) 10K type strain sequencing project: providing services to taxonomists for standard genome sequencing and annotation.</title>
        <authorList>
            <consortium name="The Broad Institute Genomics Platform"/>
            <consortium name="The Broad Institute Genome Sequencing Center for Infectious Disease"/>
            <person name="Wu L."/>
            <person name="Ma J."/>
        </authorList>
    </citation>
    <scope>NUCLEOTIDE SEQUENCE [LARGE SCALE GENOMIC DNA]</scope>
    <source>
        <strain evidence="2">JCM 17939</strain>
    </source>
</reference>
<proteinExistence type="predicted"/>